<reference evidence="4 5" key="1">
    <citation type="journal article" date="2016" name="Genome Announc.">
        <title>First Complete Genome Sequence of a Subdivision 6 Acidobacterium Strain.</title>
        <authorList>
            <person name="Huang S."/>
            <person name="Vieira S."/>
            <person name="Bunk B."/>
            <person name="Riedel T."/>
            <person name="Sproer C."/>
            <person name="Overmann J."/>
        </authorList>
    </citation>
    <scope>NUCLEOTIDE SEQUENCE [LARGE SCALE GENOMIC DNA]</scope>
    <source>
        <strain evidence="5">DSM 100886 HEG_-6_39</strain>
    </source>
</reference>
<feature type="region of interest" description="Disordered" evidence="1">
    <location>
        <begin position="258"/>
        <end position="284"/>
    </location>
</feature>
<evidence type="ECO:0000313" key="5">
    <source>
        <dbReference type="Proteomes" id="UP000076079"/>
    </source>
</evidence>
<dbReference type="Pfam" id="PF13478">
    <property type="entry name" value="XdhC_C"/>
    <property type="match status" value="1"/>
</dbReference>
<reference evidence="5" key="2">
    <citation type="submission" date="2016-04" db="EMBL/GenBank/DDBJ databases">
        <title>First Complete Genome Sequence of a Subdivision 6 Acidobacterium.</title>
        <authorList>
            <person name="Huang S."/>
            <person name="Vieira S."/>
            <person name="Bunk B."/>
            <person name="Riedel T."/>
            <person name="Sproeer C."/>
            <person name="Overmann J."/>
        </authorList>
    </citation>
    <scope>NUCLEOTIDE SEQUENCE [LARGE SCALE GENOMIC DNA]</scope>
    <source>
        <strain evidence="5">DSM 100886 HEG_-6_39</strain>
    </source>
</reference>
<gene>
    <name evidence="4" type="primary">pucA</name>
    <name evidence="4" type="ORF">LuPra_04389</name>
</gene>
<dbReference type="SUPFAM" id="SSF51735">
    <property type="entry name" value="NAD(P)-binding Rossmann-fold domains"/>
    <property type="match status" value="1"/>
</dbReference>
<proteinExistence type="predicted"/>
<dbReference type="Gene3D" id="3.40.50.720">
    <property type="entry name" value="NAD(P)-binding Rossmann-like Domain"/>
    <property type="match status" value="1"/>
</dbReference>
<dbReference type="EC" id="1.17.1.4" evidence="4"/>
<dbReference type="InterPro" id="IPR052698">
    <property type="entry name" value="MoCofactor_Util/Proc"/>
</dbReference>
<dbReference type="PANTHER" id="PTHR30388:SF6">
    <property type="entry name" value="XANTHINE DEHYDROGENASE SUBUNIT A-RELATED"/>
    <property type="match status" value="1"/>
</dbReference>
<sequence length="284" mass="30594">MSSLFGHIDEALARGEAVALVTIVRAQGSTPQRVGARMLVFQDGRTLGTIGGGCYEQDAFGKARLALQTGRPTLAQYDLNDDFAEEQGLICGGQMDVFIDPIVPTPRVCIVGAGHVGYHTAQLAANVGFRVVVVDDRASFADPARFPTAERVDVAEIPEWLRTADIGPRDYLVIVTRGHREDLDALRAAIARDTAYVGLIGSKAKIARLYARLGAEEMDTTRLARIHAPIGLDLGAVSPEEIAVSIVAELIAHRRGRLQSRSSADEGETSRAAQAMQWLPPTLR</sequence>
<dbReference type="STRING" id="1855912.LuPra_04389"/>
<dbReference type="Pfam" id="PF02625">
    <property type="entry name" value="XdhC_CoxI"/>
    <property type="match status" value="1"/>
</dbReference>
<dbReference type="GO" id="GO:0004854">
    <property type="term" value="F:xanthine dehydrogenase activity"/>
    <property type="evidence" value="ECO:0007669"/>
    <property type="project" value="UniProtKB-EC"/>
</dbReference>
<dbReference type="RefSeq" id="WP_110172716.1">
    <property type="nucleotide sequence ID" value="NZ_CP015136.1"/>
</dbReference>
<evidence type="ECO:0000313" key="4">
    <source>
        <dbReference type="EMBL" id="AMY11142.1"/>
    </source>
</evidence>
<organism evidence="4 5">
    <name type="scientific">Luteitalea pratensis</name>
    <dbReference type="NCBI Taxonomy" id="1855912"/>
    <lineage>
        <taxon>Bacteria</taxon>
        <taxon>Pseudomonadati</taxon>
        <taxon>Acidobacteriota</taxon>
        <taxon>Vicinamibacteria</taxon>
        <taxon>Vicinamibacterales</taxon>
        <taxon>Vicinamibacteraceae</taxon>
        <taxon>Luteitalea</taxon>
    </lineage>
</organism>
<dbReference type="PATRIC" id="fig|1813736.3.peg.4628"/>
<evidence type="ECO:0000256" key="1">
    <source>
        <dbReference type="SAM" id="MobiDB-lite"/>
    </source>
</evidence>
<dbReference type="EMBL" id="CP015136">
    <property type="protein sequence ID" value="AMY11142.1"/>
    <property type="molecule type" value="Genomic_DNA"/>
</dbReference>
<accession>A0A143PRA3</accession>
<keyword evidence="4" id="KW-0560">Oxidoreductase</keyword>
<keyword evidence="5" id="KW-1185">Reference proteome</keyword>
<evidence type="ECO:0000259" key="3">
    <source>
        <dbReference type="Pfam" id="PF13478"/>
    </source>
</evidence>
<dbReference type="InterPro" id="IPR036291">
    <property type="entry name" value="NAD(P)-bd_dom_sf"/>
</dbReference>
<dbReference type="InterPro" id="IPR003777">
    <property type="entry name" value="XdhC_CoxI"/>
</dbReference>
<dbReference type="OrthoDB" id="9773039at2"/>
<feature type="domain" description="XdhC- CoxI" evidence="2">
    <location>
        <begin position="12"/>
        <end position="78"/>
    </location>
</feature>
<dbReference type="KEGG" id="abac:LuPra_04389"/>
<evidence type="ECO:0000259" key="2">
    <source>
        <dbReference type="Pfam" id="PF02625"/>
    </source>
</evidence>
<dbReference type="Proteomes" id="UP000076079">
    <property type="component" value="Chromosome"/>
</dbReference>
<protein>
    <submittedName>
        <fullName evidence="4">Putative xanthine dehydrogenase subunit A</fullName>
        <ecNumber evidence="4">1.17.1.4</ecNumber>
    </submittedName>
</protein>
<dbReference type="InterPro" id="IPR027051">
    <property type="entry name" value="XdhC_Rossmann_dom"/>
</dbReference>
<name>A0A143PRA3_LUTPR</name>
<feature type="domain" description="XdhC Rossmann" evidence="3">
    <location>
        <begin position="108"/>
        <end position="250"/>
    </location>
</feature>
<dbReference type="AlphaFoldDB" id="A0A143PRA3"/>
<dbReference type="PANTHER" id="PTHR30388">
    <property type="entry name" value="ALDEHYDE OXIDOREDUCTASE MOLYBDENUM COFACTOR ASSEMBLY PROTEIN"/>
    <property type="match status" value="1"/>
</dbReference>